<keyword evidence="3" id="KW-0645">Protease</keyword>
<dbReference type="RefSeq" id="WP_179239282.1">
    <property type="nucleotide sequence ID" value="NZ_JACBNQ010000023.1"/>
</dbReference>
<evidence type="ECO:0000313" key="4">
    <source>
        <dbReference type="Proteomes" id="UP000611629"/>
    </source>
</evidence>
<dbReference type="GO" id="GO:0004175">
    <property type="term" value="F:endopeptidase activity"/>
    <property type="evidence" value="ECO:0007669"/>
    <property type="project" value="UniProtKB-ARBA"/>
</dbReference>
<dbReference type="InterPro" id="IPR042150">
    <property type="entry name" value="MmRce1-like"/>
</dbReference>
<feature type="transmembrane region" description="Helical" evidence="1">
    <location>
        <begin position="129"/>
        <end position="147"/>
    </location>
</feature>
<keyword evidence="1" id="KW-0472">Membrane</keyword>
<keyword evidence="3" id="KW-0482">Metalloprotease</keyword>
<feature type="transmembrane region" description="Helical" evidence="1">
    <location>
        <begin position="199"/>
        <end position="221"/>
    </location>
</feature>
<protein>
    <submittedName>
        <fullName evidence="3">CPBP family intramembrane metalloprotease</fullName>
    </submittedName>
</protein>
<keyword evidence="4" id="KW-1185">Reference proteome</keyword>
<feature type="transmembrane region" description="Helical" evidence="1">
    <location>
        <begin position="74"/>
        <end position="96"/>
    </location>
</feature>
<organism evidence="3 4">
    <name type="scientific">Sedimentibacter hydroxybenzoicus DSM 7310</name>
    <dbReference type="NCBI Taxonomy" id="1123245"/>
    <lineage>
        <taxon>Bacteria</taxon>
        <taxon>Bacillati</taxon>
        <taxon>Bacillota</taxon>
        <taxon>Tissierellia</taxon>
        <taxon>Sedimentibacter</taxon>
    </lineage>
</organism>
<feature type="transmembrane region" description="Helical" evidence="1">
    <location>
        <begin position="168"/>
        <end position="187"/>
    </location>
</feature>
<feature type="transmembrane region" description="Helical" evidence="1">
    <location>
        <begin position="7"/>
        <end position="25"/>
    </location>
</feature>
<comment type="caution">
    <text evidence="3">The sequence shown here is derived from an EMBL/GenBank/DDBJ whole genome shotgun (WGS) entry which is preliminary data.</text>
</comment>
<dbReference type="GO" id="GO:0080120">
    <property type="term" value="P:CAAX-box protein maturation"/>
    <property type="evidence" value="ECO:0007669"/>
    <property type="project" value="UniProtKB-ARBA"/>
</dbReference>
<accession>A0A974BMR9</accession>
<dbReference type="AlphaFoldDB" id="A0A974BMR9"/>
<feature type="transmembrane region" description="Helical" evidence="1">
    <location>
        <begin position="228"/>
        <end position="246"/>
    </location>
</feature>
<feature type="domain" description="CAAX prenyl protease 2/Lysostaphin resistance protein A-like" evidence="2">
    <location>
        <begin position="140"/>
        <end position="241"/>
    </location>
</feature>
<proteinExistence type="predicted"/>
<reference evidence="3" key="1">
    <citation type="submission" date="2020-07" db="EMBL/GenBank/DDBJ databases">
        <title>Genomic analysis of a strain of Sedimentibacter Hydroxybenzoicus DSM7310.</title>
        <authorList>
            <person name="Ma S."/>
        </authorList>
    </citation>
    <scope>NUCLEOTIDE SEQUENCE</scope>
    <source>
        <strain evidence="3">DSM 7310</strain>
    </source>
</reference>
<dbReference type="InterPro" id="IPR003675">
    <property type="entry name" value="Rce1/LyrA-like_dom"/>
</dbReference>
<dbReference type="Pfam" id="PF02517">
    <property type="entry name" value="Rce1-like"/>
    <property type="match status" value="1"/>
</dbReference>
<dbReference type="PANTHER" id="PTHR35797">
    <property type="entry name" value="PROTEASE-RELATED"/>
    <property type="match status" value="1"/>
</dbReference>
<dbReference type="GO" id="GO:0008237">
    <property type="term" value="F:metallopeptidase activity"/>
    <property type="evidence" value="ECO:0007669"/>
    <property type="project" value="UniProtKB-KW"/>
</dbReference>
<evidence type="ECO:0000313" key="3">
    <source>
        <dbReference type="EMBL" id="NYB75572.1"/>
    </source>
</evidence>
<evidence type="ECO:0000256" key="1">
    <source>
        <dbReference type="SAM" id="Phobius"/>
    </source>
</evidence>
<feature type="transmembrane region" description="Helical" evidence="1">
    <location>
        <begin position="258"/>
        <end position="281"/>
    </location>
</feature>
<sequence length="288" mass="32720">MKYIRIYLFFSFSLTWLMWVIINNFEFPDYLSSILMIASVYIPAITVWVMKIFNKEDEITIVSLEPDVKKNIKWYLIAWIVPVIFTLLGALLYYSIFKNDFDLTFGRLQNEIINKTGQPSDTPITAANIKILSAILINPFINTFLCLGEEMGWRGFLFPNLVKHVSRIKTHILAGVIWGLWHIPLTIVGHNYGLEYFGYPWSGVLTLCIFTIAAGIFLSWITENSSTIWPAALAHSTINSMGKIPYLFLSTANPSNRLFGPAITGLISSLPMVILASVLIIKEKQLKN</sequence>
<name>A0A974BMR9_SEDHY</name>
<evidence type="ECO:0000259" key="2">
    <source>
        <dbReference type="Pfam" id="PF02517"/>
    </source>
</evidence>
<keyword evidence="3" id="KW-0378">Hydrolase</keyword>
<keyword evidence="1" id="KW-1133">Transmembrane helix</keyword>
<dbReference type="EMBL" id="JACBNQ010000023">
    <property type="protein sequence ID" value="NYB75572.1"/>
    <property type="molecule type" value="Genomic_DNA"/>
</dbReference>
<feature type="transmembrane region" description="Helical" evidence="1">
    <location>
        <begin position="31"/>
        <end position="53"/>
    </location>
</feature>
<dbReference type="Proteomes" id="UP000611629">
    <property type="component" value="Unassembled WGS sequence"/>
</dbReference>
<gene>
    <name evidence="3" type="ORF">HZF24_15600</name>
</gene>
<dbReference type="PANTHER" id="PTHR35797:SF1">
    <property type="entry name" value="PROTEASE"/>
    <property type="match status" value="1"/>
</dbReference>
<keyword evidence="1" id="KW-0812">Transmembrane</keyword>